<dbReference type="Proteomes" id="UP000004968">
    <property type="component" value="Unassembled WGS sequence"/>
</dbReference>
<dbReference type="AlphaFoldDB" id="D3ARC3"/>
<reference evidence="1 2" key="1">
    <citation type="submission" date="2010-01" db="EMBL/GenBank/DDBJ databases">
        <authorList>
            <person name="Weinstock G."/>
            <person name="Sodergren E."/>
            <person name="Clifton S."/>
            <person name="Fulton L."/>
            <person name="Fulton B."/>
            <person name="Courtney L."/>
            <person name="Fronick C."/>
            <person name="Harrison M."/>
            <person name="Strong C."/>
            <person name="Farmer C."/>
            <person name="Delahaunty K."/>
            <person name="Markovic C."/>
            <person name="Hall O."/>
            <person name="Minx P."/>
            <person name="Tomlinson C."/>
            <person name="Mitreva M."/>
            <person name="Nelson J."/>
            <person name="Hou S."/>
            <person name="Wollam A."/>
            <person name="Pepin K.H."/>
            <person name="Johnson M."/>
            <person name="Bhonagiri V."/>
            <person name="Nash W.E."/>
            <person name="Warren W."/>
            <person name="Chinwalla A."/>
            <person name="Mardis E.R."/>
            <person name="Wilson R.K."/>
        </authorList>
    </citation>
    <scope>NUCLEOTIDE SEQUENCE [LARGE SCALE GENOMIC DNA]</scope>
    <source>
        <strain evidence="1 2">DSM 13479</strain>
    </source>
</reference>
<gene>
    <name evidence="1" type="ORF">CLOSTHATH_06178</name>
</gene>
<evidence type="ECO:0000313" key="1">
    <source>
        <dbReference type="EMBL" id="EFC95631.1"/>
    </source>
</evidence>
<comment type="caution">
    <text evidence="1">The sequence shown here is derived from an EMBL/GenBank/DDBJ whole genome shotgun (WGS) entry which is preliminary data.</text>
</comment>
<organism evidence="1 2">
    <name type="scientific">Hungatella hathewayi DSM 13479</name>
    <dbReference type="NCBI Taxonomy" id="566550"/>
    <lineage>
        <taxon>Bacteria</taxon>
        <taxon>Bacillati</taxon>
        <taxon>Bacillota</taxon>
        <taxon>Clostridia</taxon>
        <taxon>Lachnospirales</taxon>
        <taxon>Lachnospiraceae</taxon>
        <taxon>Hungatella</taxon>
    </lineage>
</organism>
<accession>D3ARC3</accession>
<evidence type="ECO:0000313" key="2">
    <source>
        <dbReference type="Proteomes" id="UP000004968"/>
    </source>
</evidence>
<name>D3ARC3_9FIRM</name>
<dbReference type="EMBL" id="ACIO01000709">
    <property type="protein sequence ID" value="EFC95631.1"/>
    <property type="molecule type" value="Genomic_DNA"/>
</dbReference>
<proteinExistence type="predicted"/>
<dbReference type="HOGENOM" id="CLU_2493667_0_0_9"/>
<sequence>MYHAAAFFLLTPFAVFFHVHVITSFSSVLKGALGGRIARDRPGYRTQYKLLTQYIILSDRMKSYHGKIKEKFLAKTGIGREIPSIQ</sequence>
<protein>
    <submittedName>
        <fullName evidence="1">Uncharacterized protein</fullName>
    </submittedName>
</protein>